<evidence type="ECO:0000256" key="1">
    <source>
        <dbReference type="SAM" id="MobiDB-lite"/>
    </source>
</evidence>
<dbReference type="AlphaFoldDB" id="A0A1A8VZ48"/>
<feature type="region of interest" description="Disordered" evidence="1">
    <location>
        <begin position="310"/>
        <end position="337"/>
    </location>
</feature>
<sequence length="523" mass="61053">MKIHSLEIYNNFSENDKVDLNDTIRQYVLFLSNELCSKEIGDTVYVNHICVTPENEISKSFLSYAEENGLNIFQVYKNEEECLKNVKYAIQLKPGEVKKLKKKKKKRERHNEDNLKGENKSILLNKLKNNIRHDDSLNLDDLYRNVYSSEQYDNILNLQIDENTIKQVKKLRLYKLFIRDIKNLKDENKYKDFFSDEKKKLFFFNFVKSNLIETNLSCGLLDIEKVSYVKKNNNNSSNNNSSSNSNKLSFSYVYGRRGKKPSKSVNGTWEDHDDTNTGALNSGRSTKGVNSSNSALVAVSNNCDKECERGKDIPSAYPREEVSREEVNSDEVNSDEVNSVEVNNDEVNSDEVNSAELDKADVYEEKGRGGRPNNFIYNYEKGIIKNVSYKIRVGDYALLSASEKYFFNDININLKQNFISFNTVDDLSFNVYFNEWYYSSFFIVLEYQFNLFLLQYNADMLEREKSNRWEMERGEGSIHEKDKKHRNNEGVKISLNDFFVYKMPIKSMKINAFDTLEKNIFRV</sequence>
<dbReference type="VEuPathDB" id="PlasmoDB:PmUG01_08036400"/>
<feature type="compositionally biased region" description="Basic and acidic residues" evidence="1">
    <location>
        <begin position="310"/>
        <end position="327"/>
    </location>
</feature>
<evidence type="ECO:0000313" key="3">
    <source>
        <dbReference type="Proteomes" id="UP000078597"/>
    </source>
</evidence>
<name>A0A1A8VZ48_PLAMA</name>
<protein>
    <submittedName>
        <fullName evidence="2">ABC transporter I family member 1, putative</fullName>
    </submittedName>
</protein>
<organism evidence="2 3">
    <name type="scientific">Plasmodium malariae</name>
    <dbReference type="NCBI Taxonomy" id="5858"/>
    <lineage>
        <taxon>Eukaryota</taxon>
        <taxon>Sar</taxon>
        <taxon>Alveolata</taxon>
        <taxon>Apicomplexa</taxon>
        <taxon>Aconoidasida</taxon>
        <taxon>Haemosporida</taxon>
        <taxon>Plasmodiidae</taxon>
        <taxon>Plasmodium</taxon>
        <taxon>Plasmodium (Plasmodium)</taxon>
    </lineage>
</organism>
<evidence type="ECO:0000313" key="2">
    <source>
        <dbReference type="EMBL" id="SBS84653.1"/>
    </source>
</evidence>
<accession>A0A1A8VZ48</accession>
<reference evidence="3" key="1">
    <citation type="submission" date="2016-05" db="EMBL/GenBank/DDBJ databases">
        <authorList>
            <person name="Naeem Raeece"/>
        </authorList>
    </citation>
    <scope>NUCLEOTIDE SEQUENCE [LARGE SCALE GENOMIC DNA]</scope>
</reference>
<dbReference type="EMBL" id="FLQW01000568">
    <property type="protein sequence ID" value="SBS84653.1"/>
    <property type="molecule type" value="Genomic_DNA"/>
</dbReference>
<feature type="region of interest" description="Disordered" evidence="1">
    <location>
        <begin position="256"/>
        <end position="292"/>
    </location>
</feature>
<feature type="compositionally biased region" description="Polar residues" evidence="1">
    <location>
        <begin position="276"/>
        <end position="288"/>
    </location>
</feature>
<gene>
    <name evidence="2" type="ORF">PMALA_010390</name>
</gene>
<feature type="non-terminal residue" evidence="2">
    <location>
        <position position="523"/>
    </location>
</feature>
<dbReference type="Proteomes" id="UP000078597">
    <property type="component" value="Unassembled WGS sequence"/>
</dbReference>
<proteinExistence type="predicted"/>